<reference evidence="4 5" key="1">
    <citation type="submission" date="2018-04" db="EMBL/GenBank/DDBJ databases">
        <authorList>
            <person name="Vogel A."/>
        </authorList>
    </citation>
    <scope>NUCLEOTIDE SEQUENCE [LARGE SCALE GENOMIC DNA]</scope>
</reference>
<evidence type="ECO:0000313" key="4">
    <source>
        <dbReference type="EMBL" id="VFQ84453.1"/>
    </source>
</evidence>
<evidence type="ECO:0000313" key="5">
    <source>
        <dbReference type="Proteomes" id="UP000595140"/>
    </source>
</evidence>
<feature type="compositionally biased region" description="Pro residues" evidence="2">
    <location>
        <begin position="319"/>
        <end position="329"/>
    </location>
</feature>
<evidence type="ECO:0000259" key="3">
    <source>
        <dbReference type="Pfam" id="PF04195"/>
    </source>
</evidence>
<dbReference type="PANTHER" id="PTHR34676">
    <property type="entry name" value="DUF4219 DOMAIN-CONTAINING PROTEIN-RELATED"/>
    <property type="match status" value="1"/>
</dbReference>
<dbReference type="Proteomes" id="UP000595140">
    <property type="component" value="Unassembled WGS sequence"/>
</dbReference>
<evidence type="ECO:0000256" key="2">
    <source>
        <dbReference type="SAM" id="MobiDB-lite"/>
    </source>
</evidence>
<keyword evidence="5" id="KW-1185">Reference proteome</keyword>
<feature type="coiled-coil region" evidence="1">
    <location>
        <begin position="392"/>
        <end position="434"/>
    </location>
</feature>
<dbReference type="Pfam" id="PF04195">
    <property type="entry name" value="Transposase_28"/>
    <property type="match status" value="1"/>
</dbReference>
<gene>
    <name evidence="4" type="ORF">CCAM_LOCUS26229</name>
</gene>
<name>A0A484M6M3_9ASTE</name>
<evidence type="ECO:0000256" key="1">
    <source>
        <dbReference type="SAM" id="Coils"/>
    </source>
</evidence>
<feature type="domain" description="Transposase (putative) gypsy type" evidence="3">
    <location>
        <begin position="177"/>
        <end position="240"/>
    </location>
</feature>
<dbReference type="EMBL" id="OOIL02002743">
    <property type="protein sequence ID" value="VFQ84453.1"/>
    <property type="molecule type" value="Genomic_DNA"/>
</dbReference>
<dbReference type="AlphaFoldDB" id="A0A484M6M3"/>
<dbReference type="Pfam" id="PF14223">
    <property type="entry name" value="Retrotran_gag_2"/>
    <property type="match status" value="1"/>
</dbReference>
<organism evidence="4 5">
    <name type="scientific">Cuscuta campestris</name>
    <dbReference type="NCBI Taxonomy" id="132261"/>
    <lineage>
        <taxon>Eukaryota</taxon>
        <taxon>Viridiplantae</taxon>
        <taxon>Streptophyta</taxon>
        <taxon>Embryophyta</taxon>
        <taxon>Tracheophyta</taxon>
        <taxon>Spermatophyta</taxon>
        <taxon>Magnoliopsida</taxon>
        <taxon>eudicotyledons</taxon>
        <taxon>Gunneridae</taxon>
        <taxon>Pentapetalae</taxon>
        <taxon>asterids</taxon>
        <taxon>lamiids</taxon>
        <taxon>Solanales</taxon>
        <taxon>Convolvulaceae</taxon>
        <taxon>Cuscuteae</taxon>
        <taxon>Cuscuta</taxon>
        <taxon>Cuscuta subgen. Grammica</taxon>
        <taxon>Cuscuta sect. Cleistogrammica</taxon>
    </lineage>
</organism>
<dbReference type="OrthoDB" id="1839251at2759"/>
<protein>
    <recommendedName>
        <fullName evidence="3">Transposase (putative) gypsy type domain-containing protein</fullName>
    </recommendedName>
</protein>
<accession>A0A484M6M3</accession>
<dbReference type="InterPro" id="IPR007321">
    <property type="entry name" value="Transposase_28"/>
</dbReference>
<keyword evidence="1" id="KW-0175">Coiled coil</keyword>
<proteinExistence type="predicted"/>
<feature type="region of interest" description="Disordered" evidence="2">
    <location>
        <begin position="304"/>
        <end position="357"/>
    </location>
</feature>
<dbReference type="PANTHER" id="PTHR34676:SF8">
    <property type="entry name" value="TRANSMEMBRANE PROTEIN"/>
    <property type="match status" value="1"/>
</dbReference>
<sequence length="533" mass="59808">MDKLTTDDKKKLSLNAKALNVLFCALGQDEFARVSSCKSAKEAWKLLKATHEGDKDTKATKIALGTSEYENFKMKARESVQDMNKRFDLIVNNLSKLNKVYPTSEIVEAVEIPLQSEPRNQRRTALEDSGIRARKCTLTAEEFRKAKRLALAPGVTVRRPTPEQLVYDAPSGFFAVHLKSHEYGFRFPLHQLVIDFFQHFDLLPCQVVPKSHRYLAGFLVRCQGTGVRPDLARFLLLFRLAKSSGRANFDSGSYASIFQRQKRLFKTRKDSAKSWKGKFIFVSLSSGSPFREIMLSSAERMKLMFPDAPSGNSQAPPSGSRPPTPPVKPTPETAQKKKRKETASAAEALQGSESPMMKDFGHPKYVKAAFPARAMMRMVDMIQRLRASEDDRSRAYVEIANLNEALKAAKEQARQAEERAQQLAEDAAHKARQEARDQAVAEFLASDAFQEEAFTRMNDLLKAWGQTHEGKAFARSEGTSWYNLGLFRAQQVLSERFLAGEDFPEPCDIPDELDTSIYYPNGGNSAGEQPSAE</sequence>